<evidence type="ECO:0000256" key="5">
    <source>
        <dbReference type="SAM" id="MobiDB-lite"/>
    </source>
</evidence>
<dbReference type="Gene3D" id="1.10.3210.10">
    <property type="entry name" value="Hypothetical protein af1432"/>
    <property type="match status" value="1"/>
</dbReference>
<evidence type="ECO:0000256" key="3">
    <source>
        <dbReference type="ARBA" id="ARBA00075768"/>
    </source>
</evidence>
<organism evidence="7 8">
    <name type="scientific">Cymbomonas tetramitiformis</name>
    <dbReference type="NCBI Taxonomy" id="36881"/>
    <lineage>
        <taxon>Eukaryota</taxon>
        <taxon>Viridiplantae</taxon>
        <taxon>Chlorophyta</taxon>
        <taxon>Pyramimonadophyceae</taxon>
        <taxon>Pyramimonadales</taxon>
        <taxon>Pyramimonadaceae</taxon>
        <taxon>Cymbomonas</taxon>
    </lineage>
</organism>
<proteinExistence type="inferred from homology"/>
<dbReference type="EMBL" id="LGRX02022031">
    <property type="protein sequence ID" value="KAK3256016.1"/>
    <property type="molecule type" value="Genomic_DNA"/>
</dbReference>
<dbReference type="CDD" id="cd01668">
    <property type="entry name" value="TGS_RSH"/>
    <property type="match status" value="1"/>
</dbReference>
<evidence type="ECO:0000256" key="4">
    <source>
        <dbReference type="ARBA" id="ARBA00082153"/>
    </source>
</evidence>
<evidence type="ECO:0000313" key="8">
    <source>
        <dbReference type="Proteomes" id="UP001190700"/>
    </source>
</evidence>
<reference evidence="7 8" key="1">
    <citation type="journal article" date="2015" name="Genome Biol. Evol.">
        <title>Comparative Genomics of a Bacterivorous Green Alga Reveals Evolutionary Causalities and Consequences of Phago-Mixotrophic Mode of Nutrition.</title>
        <authorList>
            <person name="Burns J.A."/>
            <person name="Paasch A."/>
            <person name="Narechania A."/>
            <person name="Kim E."/>
        </authorList>
    </citation>
    <scope>NUCLEOTIDE SEQUENCE [LARGE SCALE GENOMIC DNA]</scope>
    <source>
        <strain evidence="7 8">PLY_AMNH</strain>
    </source>
</reference>
<dbReference type="InterPro" id="IPR007685">
    <property type="entry name" value="RelA_SpoT"/>
</dbReference>
<feature type="region of interest" description="Disordered" evidence="5">
    <location>
        <begin position="19"/>
        <end position="54"/>
    </location>
</feature>
<feature type="region of interest" description="Disordered" evidence="5">
    <location>
        <begin position="801"/>
        <end position="820"/>
    </location>
</feature>
<dbReference type="InterPro" id="IPR043519">
    <property type="entry name" value="NT_sf"/>
</dbReference>
<dbReference type="Proteomes" id="UP001190700">
    <property type="component" value="Unassembled WGS sequence"/>
</dbReference>
<sequence>MLSSLDSIRALSHLAASSRSSGGHVNTFTAYSTSKRDSRSYTTRSTPSTRDFESLSFANGQQRGKLVHQFSRAQGPSFQTGPCPTRGPGKIRCAASQKSDEEGLRLVVTPEELWTEDLKPLVGYLSAEDQEAVERGVHSAFEAHDGQKRKSGEPYIIHPVAVAMILAELKMDVHSVIAGLLHDTVEDTDRLTFVSIEEKFGPTVRRIVEGETKVSKVSSKVRAGAGSGSAERKADNAANDLQQMFLAMTEEVRVIIVKLADRLHNMRTLGHMPPHKQKSIAEETLQVFAPLAHLLGMNRVKDELEDLSFKYKEPETYAETVRWLDELSTSQQEVVLTAQKVLTDAFEKDKFLNLLVTRIEVTPSTIGPFEVQQRVLEKNTSLIDVREVAQLRIVAEMRQSADGNVYGTETQMCYHVLGLVHAMWPPIPGRVKDYIATPKPNGYRSLHTTVMPVGSQGSQDIFPIELMIRTSDMDHVAEVGISAQGSVIADWHRVVTSGSTADVSDNVVDDLVTGVNWLRSIRDWQSEFLGNLSPREFVDTITGDLLGKKVFVYTPQGEILTLPKGSTVVDYAYHIHTDVGNRMVAAKVNGSLAAPSQTLSNAEVVEIITYHGPPSIKAYQMHKQWVNNAFTRSARHKLYRYLSEFEKALERSGMDVSDLEVEDSEDGSLDDAEFFSGERELASGGTFFTEDVSGNGTKVAEDRAKKFSPEDALELEISCNDRIGMLAEVSTIIAKYGLLVLAYSGGVNEKLGQSVMRYRLSPRNSTEYQLERMCEQLISVPGIISWTCRCTTQEVPAALAGNDLSSSVDEGDTKENDTEE</sequence>
<dbReference type="PROSITE" id="PS51880">
    <property type="entry name" value="TGS"/>
    <property type="match status" value="1"/>
</dbReference>
<feature type="compositionally biased region" description="Basic and acidic residues" evidence="5">
    <location>
        <begin position="811"/>
        <end position="820"/>
    </location>
</feature>
<dbReference type="InterPro" id="IPR033655">
    <property type="entry name" value="TGS_RelA/SpoT"/>
</dbReference>
<dbReference type="Pfam" id="PF04607">
    <property type="entry name" value="RelA_SpoT"/>
    <property type="match status" value="1"/>
</dbReference>
<dbReference type="FunFam" id="3.10.20.30:FF:000002">
    <property type="entry name" value="GTP pyrophosphokinase (RelA/SpoT)"/>
    <property type="match status" value="1"/>
</dbReference>
<dbReference type="PANTHER" id="PTHR43061">
    <property type="entry name" value="GTP DIPHOSPHOKINASE RSH1, CHLOROPLASTIC-RELATED"/>
    <property type="match status" value="1"/>
</dbReference>
<dbReference type="Pfam" id="PF02824">
    <property type="entry name" value="TGS"/>
    <property type="match status" value="1"/>
</dbReference>
<evidence type="ECO:0000259" key="6">
    <source>
        <dbReference type="PROSITE" id="PS51880"/>
    </source>
</evidence>
<name>A0AAE0FA97_9CHLO</name>
<dbReference type="FunFam" id="1.10.3210.10:FF:000001">
    <property type="entry name" value="GTP pyrophosphokinase RelA"/>
    <property type="match status" value="1"/>
</dbReference>
<dbReference type="InterPro" id="IPR003607">
    <property type="entry name" value="HD/PDEase_dom"/>
</dbReference>
<accession>A0AAE0FA97</accession>
<dbReference type="SUPFAM" id="SSF81271">
    <property type="entry name" value="TGS-like"/>
    <property type="match status" value="1"/>
</dbReference>
<dbReference type="SMART" id="SM00954">
    <property type="entry name" value="RelA_SpoT"/>
    <property type="match status" value="1"/>
</dbReference>
<evidence type="ECO:0000313" key="7">
    <source>
        <dbReference type="EMBL" id="KAK3256016.1"/>
    </source>
</evidence>
<dbReference type="AlphaFoldDB" id="A0AAE0FA97"/>
<dbReference type="InterPro" id="IPR045865">
    <property type="entry name" value="ACT-like_dom_sf"/>
</dbReference>
<comment type="similarity">
    <text evidence="1">Belongs to the RelA/SpoT family.</text>
</comment>
<gene>
    <name evidence="7" type="ORF">CYMTET_34816</name>
</gene>
<feature type="compositionally biased region" description="Low complexity" evidence="5">
    <location>
        <begin position="40"/>
        <end position="49"/>
    </location>
</feature>
<dbReference type="Gene3D" id="3.30.460.10">
    <property type="entry name" value="Beta Polymerase, domain 2"/>
    <property type="match status" value="1"/>
</dbReference>
<feature type="region of interest" description="Disordered" evidence="5">
    <location>
        <begin position="76"/>
        <end position="96"/>
    </location>
</feature>
<comment type="caution">
    <text evidence="7">The sequence shown here is derived from an EMBL/GenBank/DDBJ whole genome shotgun (WGS) entry which is preliminary data.</text>
</comment>
<evidence type="ECO:0000256" key="1">
    <source>
        <dbReference type="ARBA" id="ARBA00007476"/>
    </source>
</evidence>
<dbReference type="SUPFAM" id="SSF81301">
    <property type="entry name" value="Nucleotidyltransferase"/>
    <property type="match status" value="1"/>
</dbReference>
<dbReference type="CDD" id="cd05399">
    <property type="entry name" value="NT_Rel-Spo_like"/>
    <property type="match status" value="1"/>
</dbReference>
<feature type="domain" description="TGS" evidence="6">
    <location>
        <begin position="548"/>
        <end position="609"/>
    </location>
</feature>
<protein>
    <recommendedName>
        <fullName evidence="2">Putative GTP diphosphokinase RSH1, chloroplastic</fullName>
    </recommendedName>
    <alternativeName>
        <fullName evidence="3">RelA/SpoT homolog 1</fullName>
    </alternativeName>
    <alternativeName>
        <fullName evidence="4">ppGpp synthetase RSH1</fullName>
    </alternativeName>
</protein>
<dbReference type="InterPro" id="IPR012676">
    <property type="entry name" value="TGS-like"/>
</dbReference>
<dbReference type="GO" id="GO:0015969">
    <property type="term" value="P:guanosine tetraphosphate metabolic process"/>
    <property type="evidence" value="ECO:0007669"/>
    <property type="project" value="InterPro"/>
</dbReference>
<dbReference type="SMART" id="SM00471">
    <property type="entry name" value="HDc"/>
    <property type="match status" value="1"/>
</dbReference>
<dbReference type="InterPro" id="IPR012675">
    <property type="entry name" value="Beta-grasp_dom_sf"/>
</dbReference>
<dbReference type="PANTHER" id="PTHR43061:SF1">
    <property type="entry name" value="GTP DIPHOSPHOKINASE RSH1, CHLOROPLASTIC-RELATED"/>
    <property type="match status" value="1"/>
</dbReference>
<dbReference type="SUPFAM" id="SSF55021">
    <property type="entry name" value="ACT-like"/>
    <property type="match status" value="1"/>
</dbReference>
<keyword evidence="8" id="KW-1185">Reference proteome</keyword>
<dbReference type="InterPro" id="IPR004095">
    <property type="entry name" value="TGS"/>
</dbReference>
<dbReference type="SUPFAM" id="SSF109604">
    <property type="entry name" value="HD-domain/PDEase-like"/>
    <property type="match status" value="1"/>
</dbReference>
<evidence type="ECO:0000256" key="2">
    <source>
        <dbReference type="ARBA" id="ARBA00070102"/>
    </source>
</evidence>
<dbReference type="Pfam" id="PF13328">
    <property type="entry name" value="HD_4"/>
    <property type="match status" value="1"/>
</dbReference>
<dbReference type="CDD" id="cd00077">
    <property type="entry name" value="HDc"/>
    <property type="match status" value="1"/>
</dbReference>
<dbReference type="Gene3D" id="3.10.20.30">
    <property type="match status" value="1"/>
</dbReference>